<dbReference type="InterPro" id="IPR029479">
    <property type="entry name" value="Nitroreductase"/>
</dbReference>
<proteinExistence type="predicted"/>
<dbReference type="NCBIfam" id="TIGR03605">
    <property type="entry name" value="antibiot_sagB"/>
    <property type="match status" value="1"/>
</dbReference>
<reference evidence="3 4" key="1">
    <citation type="journal article" date="2015" name="Int. J. Syst. Evol. Microbiol.">
        <title>Methanoculleus taiwanensis sp. nov., a methanogen isolated from deep marine sediment at the deformation front area near Taiwan.</title>
        <authorList>
            <person name="Weng C.Y."/>
            <person name="Chen S.C."/>
            <person name="Lai M.C."/>
            <person name="Wu S.Y."/>
            <person name="Lin S."/>
            <person name="Yang T.F."/>
            <person name="Chen P.C."/>
        </authorList>
    </citation>
    <scope>NUCLEOTIDE SEQUENCE [LARGE SCALE GENOMIC DNA]</scope>
    <source>
        <strain evidence="3 4">CYW4</strain>
    </source>
</reference>
<accession>A0A498H490</accession>
<feature type="region of interest" description="Disordered" evidence="1">
    <location>
        <begin position="26"/>
        <end position="45"/>
    </location>
</feature>
<dbReference type="CDD" id="cd02142">
    <property type="entry name" value="McbC_SagB-like_oxidoreductase"/>
    <property type="match status" value="1"/>
</dbReference>
<dbReference type="PANTHER" id="PTHR43745:SF2">
    <property type="entry name" value="NITROREDUCTASE MJ1384-RELATED"/>
    <property type="match status" value="1"/>
</dbReference>
<sequence length="259" mass="29103">MVYRRNLQVIPGAGRSFMDQTRYEYLSPSDQTRGHPPPPLEKPYGRERETIALPPVESLPAPAITLRDAVARRESVRSYAEQPMTLEELAFLLWATQGVRRVVRGYYTLRMVPSAGARHAFETYLLINRVEGVRSGLYRYLALEHRLVEETAEAGVAERVAEACFNQPQITASAVTFIWTAVPYRMIWRYGERGYRYLHLDAGHVCQNLYLAGEAVGCGTCAIAAFRDEMLNEILGIDGEEQFAIYCATVGKHTAGAPE</sequence>
<dbReference type="AlphaFoldDB" id="A0A498H490"/>
<dbReference type="RefSeq" id="WP_128692759.1">
    <property type="nucleotide sequence ID" value="NZ_LHQS01000001.1"/>
</dbReference>
<dbReference type="InterPro" id="IPR052544">
    <property type="entry name" value="Bacteriocin_Proc_Enz"/>
</dbReference>
<evidence type="ECO:0000259" key="2">
    <source>
        <dbReference type="Pfam" id="PF00881"/>
    </source>
</evidence>
<dbReference type="OrthoDB" id="10206at2157"/>
<keyword evidence="4" id="KW-1185">Reference proteome</keyword>
<dbReference type="InterPro" id="IPR000415">
    <property type="entry name" value="Nitroreductase-like"/>
</dbReference>
<dbReference type="Proteomes" id="UP000290932">
    <property type="component" value="Unassembled WGS sequence"/>
</dbReference>
<dbReference type="GO" id="GO:0016491">
    <property type="term" value="F:oxidoreductase activity"/>
    <property type="evidence" value="ECO:0007669"/>
    <property type="project" value="InterPro"/>
</dbReference>
<evidence type="ECO:0000313" key="3">
    <source>
        <dbReference type="EMBL" id="RXE57005.1"/>
    </source>
</evidence>
<dbReference type="EMBL" id="LHQS01000001">
    <property type="protein sequence ID" value="RXE57005.1"/>
    <property type="molecule type" value="Genomic_DNA"/>
</dbReference>
<dbReference type="Pfam" id="PF00881">
    <property type="entry name" value="Nitroreductase"/>
    <property type="match status" value="1"/>
</dbReference>
<dbReference type="SUPFAM" id="SSF55469">
    <property type="entry name" value="FMN-dependent nitroreductase-like"/>
    <property type="match status" value="1"/>
</dbReference>
<comment type="caution">
    <text evidence="3">The sequence shown here is derived from an EMBL/GenBank/DDBJ whole genome shotgun (WGS) entry which is preliminary data.</text>
</comment>
<feature type="domain" description="Nitroreductase" evidence="2">
    <location>
        <begin position="71"/>
        <end position="252"/>
    </location>
</feature>
<gene>
    <name evidence="3" type="ORF">ABH15_02395</name>
</gene>
<dbReference type="InterPro" id="IPR020051">
    <property type="entry name" value="SagB-type_dehydrogenase"/>
</dbReference>
<dbReference type="Gene3D" id="3.40.109.10">
    <property type="entry name" value="NADH Oxidase"/>
    <property type="match status" value="1"/>
</dbReference>
<organism evidence="3 4">
    <name type="scientific">Methanoculleus taiwanensis</name>
    <dbReference type="NCBI Taxonomy" id="1550565"/>
    <lineage>
        <taxon>Archaea</taxon>
        <taxon>Methanobacteriati</taxon>
        <taxon>Methanobacteriota</taxon>
        <taxon>Stenosarchaea group</taxon>
        <taxon>Methanomicrobia</taxon>
        <taxon>Methanomicrobiales</taxon>
        <taxon>Methanomicrobiaceae</taxon>
        <taxon>Methanoculleus</taxon>
    </lineage>
</organism>
<dbReference type="PANTHER" id="PTHR43745">
    <property type="entry name" value="NITROREDUCTASE MJ1384-RELATED"/>
    <property type="match status" value="1"/>
</dbReference>
<protein>
    <submittedName>
        <fullName evidence="3">Nitroreductase</fullName>
    </submittedName>
</protein>
<name>A0A498H490_9EURY</name>
<evidence type="ECO:0000313" key="4">
    <source>
        <dbReference type="Proteomes" id="UP000290932"/>
    </source>
</evidence>
<evidence type="ECO:0000256" key="1">
    <source>
        <dbReference type="SAM" id="MobiDB-lite"/>
    </source>
</evidence>